<feature type="compositionally biased region" description="Basic and acidic residues" evidence="1">
    <location>
        <begin position="58"/>
        <end position="70"/>
    </location>
</feature>
<dbReference type="Proteomes" id="UP000823749">
    <property type="component" value="Chromosome 13"/>
</dbReference>
<feature type="compositionally biased region" description="Basic residues" evidence="1">
    <location>
        <begin position="43"/>
        <end position="57"/>
    </location>
</feature>
<evidence type="ECO:0000313" key="2">
    <source>
        <dbReference type="EMBL" id="KAG5516296.1"/>
    </source>
</evidence>
<organism evidence="2 3">
    <name type="scientific">Rhododendron griersonianum</name>
    <dbReference type="NCBI Taxonomy" id="479676"/>
    <lineage>
        <taxon>Eukaryota</taxon>
        <taxon>Viridiplantae</taxon>
        <taxon>Streptophyta</taxon>
        <taxon>Embryophyta</taxon>
        <taxon>Tracheophyta</taxon>
        <taxon>Spermatophyta</taxon>
        <taxon>Magnoliopsida</taxon>
        <taxon>eudicotyledons</taxon>
        <taxon>Gunneridae</taxon>
        <taxon>Pentapetalae</taxon>
        <taxon>asterids</taxon>
        <taxon>Ericales</taxon>
        <taxon>Ericaceae</taxon>
        <taxon>Ericoideae</taxon>
        <taxon>Rhodoreae</taxon>
        <taxon>Rhododendron</taxon>
    </lineage>
</organism>
<dbReference type="EMBL" id="JACTNZ010000013">
    <property type="protein sequence ID" value="KAG5516296.1"/>
    <property type="molecule type" value="Genomic_DNA"/>
</dbReference>
<accession>A0AAV6HW01</accession>
<evidence type="ECO:0000313" key="3">
    <source>
        <dbReference type="Proteomes" id="UP000823749"/>
    </source>
</evidence>
<keyword evidence="3" id="KW-1185">Reference proteome</keyword>
<feature type="compositionally biased region" description="Basic and acidic residues" evidence="1">
    <location>
        <begin position="16"/>
        <end position="25"/>
    </location>
</feature>
<comment type="caution">
    <text evidence="2">The sequence shown here is derived from an EMBL/GenBank/DDBJ whole genome shotgun (WGS) entry which is preliminary data.</text>
</comment>
<proteinExistence type="predicted"/>
<dbReference type="AlphaFoldDB" id="A0AAV6HW01"/>
<sequence length="256" mass="30295">METKELTQRQRWKIVHSDQERERRRLRDKHRRQSMSVEDREKHLARRRRNYQLRRQRDRNPEPELHNHDHTISSSRIQLHPWNENHLPIAVSAQSSVPSDGALHVGCTKRREKLKARKSLGAEEGAQNSANYPKKLRLNDIRHLARSLNSPMKVPHGQSFRIGADVTKDIASTNCWRLWFRWITESAAFNSFETSCTGIKLYCQREWRSKPSKWNTSLAFKSDYMKWYSSKVICCFHALRLQDEGYELQSKVDCVS</sequence>
<protein>
    <submittedName>
        <fullName evidence="2">Uncharacterized protein</fullName>
    </submittedName>
</protein>
<feature type="region of interest" description="Disordered" evidence="1">
    <location>
        <begin position="16"/>
        <end position="70"/>
    </location>
</feature>
<evidence type="ECO:0000256" key="1">
    <source>
        <dbReference type="SAM" id="MobiDB-lite"/>
    </source>
</evidence>
<name>A0AAV6HW01_9ERIC</name>
<gene>
    <name evidence="2" type="ORF">RHGRI_037113</name>
</gene>
<reference evidence="2 3" key="1">
    <citation type="submission" date="2020-08" db="EMBL/GenBank/DDBJ databases">
        <title>Plant Genome Project.</title>
        <authorList>
            <person name="Zhang R.-G."/>
        </authorList>
    </citation>
    <scope>NUCLEOTIDE SEQUENCE [LARGE SCALE GENOMIC DNA]</scope>
    <source>
        <strain evidence="2">WSP0</strain>
        <tissue evidence="2">Leaf</tissue>
    </source>
</reference>